<reference evidence="4" key="1">
    <citation type="submission" date="2020-10" db="EMBL/GenBank/DDBJ databases">
        <authorList>
            <person name="Kadnikov V."/>
            <person name="Beletsky A.V."/>
            <person name="Mardanov A.V."/>
            <person name="Karnachuk O.V."/>
            <person name="Ravin N.V."/>
        </authorList>
    </citation>
    <scope>NUCLEOTIDE SEQUENCE</scope>
    <source>
        <strain evidence="4">Bu02</strain>
    </source>
</reference>
<dbReference type="PIRSF" id="PIRSF004761">
    <property type="entry name" value="Hydrgn_mat_HypA"/>
    <property type="match status" value="1"/>
</dbReference>
<dbReference type="Gene3D" id="3.30.2320.80">
    <property type="match status" value="1"/>
</dbReference>
<dbReference type="Pfam" id="PF01155">
    <property type="entry name" value="HypA"/>
    <property type="match status" value="1"/>
</dbReference>
<evidence type="ECO:0000256" key="1">
    <source>
        <dbReference type="ARBA" id="ARBA00022596"/>
    </source>
</evidence>
<organism evidence="4">
    <name type="scientific">Candidatus Fermentithermobacillus carboniphilus</name>
    <dbReference type="NCBI Taxonomy" id="3085328"/>
    <lineage>
        <taxon>Bacteria</taxon>
        <taxon>Bacillati</taxon>
        <taxon>Bacillota</taxon>
        <taxon>Candidatus Fermentithermobacillia</taxon>
        <taxon>Candidatus Fermentithermobacillales</taxon>
        <taxon>Candidatus Fermentithermobacillaceae</taxon>
        <taxon>Candidatus Fermentithermobacillus</taxon>
    </lineage>
</organism>
<name>A0AAT9LBT2_9FIRM</name>
<dbReference type="PANTHER" id="PTHR34535:SF3">
    <property type="entry name" value="HYDROGENASE MATURATION FACTOR HYPA"/>
    <property type="match status" value="1"/>
</dbReference>
<protein>
    <submittedName>
        <fullName evidence="4">Hydrogenase maturation nickel metallochaperone HypA</fullName>
    </submittedName>
</protein>
<accession>A0AAT9LBT2</accession>
<dbReference type="AlphaFoldDB" id="A0AAT9LBT2"/>
<dbReference type="EMBL" id="CP062796">
    <property type="protein sequence ID" value="QUL97777.1"/>
    <property type="molecule type" value="Genomic_DNA"/>
</dbReference>
<keyword evidence="2" id="KW-0479">Metal-binding</keyword>
<evidence type="ECO:0000313" key="4">
    <source>
        <dbReference type="EMBL" id="QUL97777.1"/>
    </source>
</evidence>
<evidence type="ECO:0000256" key="2">
    <source>
        <dbReference type="ARBA" id="ARBA00022723"/>
    </source>
</evidence>
<gene>
    <name evidence="4" type="ORF">IMF26_06600</name>
</gene>
<dbReference type="GO" id="GO:0051604">
    <property type="term" value="P:protein maturation"/>
    <property type="evidence" value="ECO:0007669"/>
    <property type="project" value="InterPro"/>
</dbReference>
<sequence>MNVIHMITQDASSRGFRRVKSVELEVGEFSGALPHALKEAFRIAAEGTLLDGATLVIDEVRAELCCKDCGRTFFPGKQGWNCPYCGAGGADLVRGMELQVKSYVGEAEECQSK</sequence>
<dbReference type="KEGG" id="fcz:IMF26_06600"/>
<dbReference type="GO" id="GO:0016151">
    <property type="term" value="F:nickel cation binding"/>
    <property type="evidence" value="ECO:0007669"/>
    <property type="project" value="InterPro"/>
</dbReference>
<proteinExistence type="predicted"/>
<keyword evidence="1" id="KW-0533">Nickel</keyword>
<reference evidence="4" key="2">
    <citation type="journal article" date="2023" name="Biology">
        <title>Prokaryotic Life Associated with Coal-Fire Gas Vents Revealed by Metagenomics.</title>
        <authorList>
            <person name="Kadnikov V.V."/>
            <person name="Mardanov A.V."/>
            <person name="Beletsky A.V."/>
            <person name="Karnachuk O.V."/>
            <person name="Ravin N.V."/>
        </authorList>
    </citation>
    <scope>NUCLEOTIDE SEQUENCE</scope>
    <source>
        <strain evidence="4">Bu02</strain>
    </source>
</reference>
<dbReference type="InterPro" id="IPR000688">
    <property type="entry name" value="HypA/HybF"/>
</dbReference>
<evidence type="ECO:0000256" key="3">
    <source>
        <dbReference type="ARBA" id="ARBA00022833"/>
    </source>
</evidence>
<dbReference type="PANTHER" id="PTHR34535">
    <property type="entry name" value="HYDROGENASE MATURATION FACTOR HYPA"/>
    <property type="match status" value="1"/>
</dbReference>
<keyword evidence="3" id="KW-0862">Zinc</keyword>
<dbReference type="GO" id="GO:0008270">
    <property type="term" value="F:zinc ion binding"/>
    <property type="evidence" value="ECO:0007669"/>
    <property type="project" value="TreeGrafter"/>
</dbReference>